<reference evidence="2" key="1">
    <citation type="submission" date="2020-10" db="EMBL/GenBank/DDBJ databases">
        <authorList>
            <person name="Gilroy R."/>
        </authorList>
    </citation>
    <scope>NUCLEOTIDE SEQUENCE</scope>
    <source>
        <strain evidence="2">ChiSjej4B22-8148</strain>
    </source>
</reference>
<dbReference type="Proteomes" id="UP000886757">
    <property type="component" value="Unassembled WGS sequence"/>
</dbReference>
<sequence length="262" mass="30542">MPAFFAHDLFGRAAAKRLKGDLKETVLTHYTQFRIGLQGPDLFFFYRPYSYNAVNRYGTALHEASALPFLEKAKEVILEKGRDSKEYAYLLGFICHFILDSECHPYVESFRALSGVAHMEIEEEFDKKLLRLLGRNPFTYPLYRLIPTDETTAESVLPFYDADLHTVRTSLLDLHRVKRLFYAPRIWKQFLMNGIMRLLGKYDTMKGLVHQRPDNPRCAKSNEELLARFKKAVPLAVKMLESFDQSLRTGSELEPRFDRNFE</sequence>
<name>A0A9D1AC03_9FIRM</name>
<reference evidence="2" key="2">
    <citation type="journal article" date="2021" name="PeerJ">
        <title>Extensive microbial diversity within the chicken gut microbiome revealed by metagenomics and culture.</title>
        <authorList>
            <person name="Gilroy R."/>
            <person name="Ravi A."/>
            <person name="Getino M."/>
            <person name="Pursley I."/>
            <person name="Horton D.L."/>
            <person name="Alikhan N.F."/>
            <person name="Baker D."/>
            <person name="Gharbi K."/>
            <person name="Hall N."/>
            <person name="Watson M."/>
            <person name="Adriaenssens E.M."/>
            <person name="Foster-Nyarko E."/>
            <person name="Jarju S."/>
            <person name="Secka A."/>
            <person name="Antonio M."/>
            <person name="Oren A."/>
            <person name="Chaudhuri R.R."/>
            <person name="La Ragione R."/>
            <person name="Hildebrand F."/>
            <person name="Pallen M.J."/>
        </authorList>
    </citation>
    <scope>NUCLEOTIDE SEQUENCE</scope>
    <source>
        <strain evidence="2">ChiSjej4B22-8148</strain>
    </source>
</reference>
<comment type="caution">
    <text evidence="2">The sequence shown here is derived from an EMBL/GenBank/DDBJ whole genome shotgun (WGS) entry which is preliminary data.</text>
</comment>
<proteinExistence type="predicted"/>
<organism evidence="2 3">
    <name type="scientific">Candidatus Choladousia intestinavium</name>
    <dbReference type="NCBI Taxonomy" id="2840727"/>
    <lineage>
        <taxon>Bacteria</taxon>
        <taxon>Bacillati</taxon>
        <taxon>Bacillota</taxon>
        <taxon>Clostridia</taxon>
        <taxon>Lachnospirales</taxon>
        <taxon>Lachnospiraceae</taxon>
        <taxon>Lachnospiraceae incertae sedis</taxon>
        <taxon>Candidatus Choladousia</taxon>
    </lineage>
</organism>
<dbReference type="EMBL" id="DVGK01000027">
    <property type="protein sequence ID" value="HIR12624.1"/>
    <property type="molecule type" value="Genomic_DNA"/>
</dbReference>
<feature type="domain" description="Phospholipase C/D" evidence="1">
    <location>
        <begin position="7"/>
        <end position="131"/>
    </location>
</feature>
<evidence type="ECO:0000259" key="1">
    <source>
        <dbReference type="Pfam" id="PF00882"/>
    </source>
</evidence>
<accession>A0A9D1AC03</accession>
<protein>
    <submittedName>
        <fullName evidence="2">Zinc dependent phospholipase C family protein</fullName>
    </submittedName>
</protein>
<dbReference type="AlphaFoldDB" id="A0A9D1AC03"/>
<dbReference type="InterPro" id="IPR029002">
    <property type="entry name" value="PLPC/GPLD1"/>
</dbReference>
<gene>
    <name evidence="2" type="ORF">IAB31_01725</name>
</gene>
<evidence type="ECO:0000313" key="2">
    <source>
        <dbReference type="EMBL" id="HIR12624.1"/>
    </source>
</evidence>
<dbReference type="Pfam" id="PF00882">
    <property type="entry name" value="Zn_dep_PLPC"/>
    <property type="match status" value="1"/>
</dbReference>
<evidence type="ECO:0000313" key="3">
    <source>
        <dbReference type="Proteomes" id="UP000886757"/>
    </source>
</evidence>